<gene>
    <name evidence="2" type="ORF">KM031_14995</name>
</gene>
<evidence type="ECO:0000313" key="3">
    <source>
        <dbReference type="Proteomes" id="UP000679352"/>
    </source>
</evidence>
<keyword evidence="1" id="KW-0732">Signal</keyword>
<evidence type="ECO:0000313" key="2">
    <source>
        <dbReference type="EMBL" id="QWK90114.1"/>
    </source>
</evidence>
<name>A0A975P5A3_9RHOB</name>
<reference evidence="2" key="1">
    <citation type="submission" date="2021-06" db="EMBL/GenBank/DDBJ databases">
        <title>Direct submission.</title>
        <authorList>
            <person name="Lee C.-S."/>
            <person name="Jin L."/>
        </authorList>
    </citation>
    <scope>NUCLEOTIDE SEQUENCE</scope>
    <source>
        <strain evidence="2">Con5</strain>
    </source>
</reference>
<keyword evidence="3" id="KW-1185">Reference proteome</keyword>
<dbReference type="PROSITE" id="PS51257">
    <property type="entry name" value="PROKAR_LIPOPROTEIN"/>
    <property type="match status" value="1"/>
</dbReference>
<accession>A0A975P5A3</accession>
<sequence length="82" mass="7616">MRLSSLLFVVAMAGAVAGCTQSGGGYGQPTGPLQTQGGRAVAGAVLGAAAADAMDENMVAGAALGALAGGATCGVPGMAPCY</sequence>
<dbReference type="EMBL" id="CP076361">
    <property type="protein sequence ID" value="QWK90114.1"/>
    <property type="molecule type" value="Genomic_DNA"/>
</dbReference>
<proteinExistence type="predicted"/>
<dbReference type="AlphaFoldDB" id="A0A975P5A3"/>
<feature type="chain" id="PRO_5036939641" description="17 kDa surface antigen" evidence="1">
    <location>
        <begin position="18"/>
        <end position="82"/>
    </location>
</feature>
<evidence type="ECO:0008006" key="4">
    <source>
        <dbReference type="Google" id="ProtNLM"/>
    </source>
</evidence>
<dbReference type="RefSeq" id="WP_215506578.1">
    <property type="nucleotide sequence ID" value="NZ_CP076361.1"/>
</dbReference>
<dbReference type="KEGG" id="gfu:KM031_14995"/>
<dbReference type="Proteomes" id="UP000679352">
    <property type="component" value="Chromosome"/>
</dbReference>
<evidence type="ECO:0000256" key="1">
    <source>
        <dbReference type="SAM" id="SignalP"/>
    </source>
</evidence>
<protein>
    <recommendedName>
        <fullName evidence="4">17 kDa surface antigen</fullName>
    </recommendedName>
</protein>
<organism evidence="2 3">
    <name type="scientific">Gemmobacter fulvus</name>
    <dbReference type="NCBI Taxonomy" id="2840474"/>
    <lineage>
        <taxon>Bacteria</taxon>
        <taxon>Pseudomonadati</taxon>
        <taxon>Pseudomonadota</taxon>
        <taxon>Alphaproteobacteria</taxon>
        <taxon>Rhodobacterales</taxon>
        <taxon>Paracoccaceae</taxon>
        <taxon>Gemmobacter</taxon>
    </lineage>
</organism>
<feature type="signal peptide" evidence="1">
    <location>
        <begin position="1"/>
        <end position="17"/>
    </location>
</feature>